<dbReference type="EMBL" id="LSDT01000029">
    <property type="protein sequence ID" value="KXB91592.1"/>
    <property type="molecule type" value="Genomic_DNA"/>
</dbReference>
<dbReference type="PANTHER" id="PTHR41287">
    <property type="match status" value="1"/>
</dbReference>
<dbReference type="InterPro" id="IPR036844">
    <property type="entry name" value="Hint_dom_sf"/>
</dbReference>
<dbReference type="PATRIC" id="fig|1588748.3.peg.778"/>
<evidence type="ECO:0000313" key="3">
    <source>
        <dbReference type="Proteomes" id="UP000070160"/>
    </source>
</evidence>
<dbReference type="Pfam" id="PF03354">
    <property type="entry name" value="TerL_ATPase"/>
    <property type="match status" value="1"/>
</dbReference>
<dbReference type="InterPro" id="IPR004860">
    <property type="entry name" value="LAGLIDADG_dom"/>
</dbReference>
<dbReference type="Gene3D" id="3.40.50.300">
    <property type="entry name" value="P-loop containing nucleotide triphosphate hydrolases"/>
    <property type="match status" value="1"/>
</dbReference>
<reference evidence="3" key="1">
    <citation type="submission" date="2016-01" db="EMBL/GenBank/DDBJ databases">
        <authorList>
            <person name="Mitreva M."/>
            <person name="Pepin K.H."/>
            <person name="Mihindukulasuriya K.A."/>
            <person name="Fulton R."/>
            <person name="Fronick C."/>
            <person name="O'Laughlin M."/>
            <person name="Miner T."/>
            <person name="Herter B."/>
            <person name="Rosa B.A."/>
            <person name="Cordes M."/>
            <person name="Tomlinson C."/>
            <person name="Wollam A."/>
            <person name="Palsikar V.B."/>
            <person name="Mardis E.R."/>
            <person name="Wilson R.K."/>
        </authorList>
    </citation>
    <scope>NUCLEOTIDE SEQUENCE [LARGE SCALE GENOMIC DNA]</scope>
    <source>
        <strain evidence="3">KA00182</strain>
    </source>
</reference>
<dbReference type="InterPro" id="IPR027417">
    <property type="entry name" value="P-loop_NTPase"/>
</dbReference>
<dbReference type="AlphaFoldDB" id="A0A134CH99"/>
<dbReference type="InterPro" id="IPR027434">
    <property type="entry name" value="Homing_endonucl"/>
</dbReference>
<dbReference type="Gene3D" id="3.30.420.240">
    <property type="match status" value="1"/>
</dbReference>
<dbReference type="InterPro" id="IPR046462">
    <property type="entry name" value="TerL_nuclease"/>
</dbReference>
<dbReference type="InterPro" id="IPR005021">
    <property type="entry name" value="Terminase_largesu-like"/>
</dbReference>
<dbReference type="RefSeq" id="WP_062485562.1">
    <property type="nucleotide sequence ID" value="NZ_KQ960941.1"/>
</dbReference>
<evidence type="ECO:0000313" key="2">
    <source>
        <dbReference type="EMBL" id="KXB91592.1"/>
    </source>
</evidence>
<dbReference type="Gene3D" id="3.10.28.10">
    <property type="entry name" value="Homing endonucleases"/>
    <property type="match status" value="1"/>
</dbReference>
<dbReference type="InterPro" id="IPR046461">
    <property type="entry name" value="TerL_ATPase"/>
</dbReference>
<organism evidence="2 3">
    <name type="scientific">Megasphaera hutchinsoni</name>
    <dbReference type="NCBI Taxonomy" id="1588748"/>
    <lineage>
        <taxon>Bacteria</taxon>
        <taxon>Bacillati</taxon>
        <taxon>Bacillota</taxon>
        <taxon>Negativicutes</taxon>
        <taxon>Veillonellales</taxon>
        <taxon>Veillonellaceae</taxon>
        <taxon>Megasphaera</taxon>
    </lineage>
</organism>
<name>A0A134CH99_9FIRM</name>
<protein>
    <submittedName>
        <fullName evidence="2">Putative phage terminase, large subunit</fullName>
    </submittedName>
</protein>
<dbReference type="GO" id="GO:0016539">
    <property type="term" value="P:intein-mediated protein splicing"/>
    <property type="evidence" value="ECO:0007669"/>
    <property type="project" value="InterPro"/>
</dbReference>
<dbReference type="PROSITE" id="PS50819">
    <property type="entry name" value="INTEIN_ENDONUCLEASE"/>
    <property type="match status" value="1"/>
</dbReference>
<dbReference type="Pfam" id="PF14528">
    <property type="entry name" value="LAGLIDADG_3"/>
    <property type="match status" value="1"/>
</dbReference>
<feature type="domain" description="DOD-type homing endonuclease" evidence="1">
    <location>
        <begin position="201"/>
        <end position="322"/>
    </location>
</feature>
<proteinExistence type="predicted"/>
<dbReference type="SUPFAM" id="SSF55608">
    <property type="entry name" value="Homing endonucleases"/>
    <property type="match status" value="1"/>
</dbReference>
<dbReference type="Pfam" id="PF20441">
    <property type="entry name" value="TerL_nuclease"/>
    <property type="match status" value="1"/>
</dbReference>
<dbReference type="PRINTS" id="PR00379">
    <property type="entry name" value="INTEIN"/>
</dbReference>
<dbReference type="SUPFAM" id="SSF51294">
    <property type="entry name" value="Hedgehog/intein (Hint) domain"/>
    <property type="match status" value="1"/>
</dbReference>
<dbReference type="InterPro" id="IPR006142">
    <property type="entry name" value="INTEIN"/>
</dbReference>
<keyword evidence="3" id="KW-1185">Reference proteome</keyword>
<gene>
    <name evidence="2" type="ORF">HMPREF3182_00814</name>
</gene>
<comment type="caution">
    <text evidence="2">The sequence shown here is derived from an EMBL/GenBank/DDBJ whole genome shotgun (WGS) entry which is preliminary data.</text>
</comment>
<dbReference type="GO" id="GO:0004519">
    <property type="term" value="F:endonuclease activity"/>
    <property type="evidence" value="ECO:0007669"/>
    <property type="project" value="InterPro"/>
</dbReference>
<sequence>METYEVTKFKKEDSIYNKDLADYAVSFIECLTHTKGTWAGKAFTLLPWQEQIIRDLFGVVKPNGYRQFNTAYIEIPKKMGKQLDLKTLIPTPSGFTTMGEIKVGDEVFDEQGKVCHVVAKSEVDYKEQAYKIRFKDGEEIVAGARHQWIGERTHGKTKKVTLTTEALYRLPKENDSSYRFRIPVAKAVETNNSMLAVDPYLMGYWLGNGNAIRPEITIQTCDVIEVLNRVWPNHKLGERWPNTGDSFVCRIPELKKILVESFREKVIPLEYLRASYSQRLDLLQGLMDSDGSISTRKGQAIYTSTERALSESVSELLWSLGIKNSITTADSEQRLDWTKPSKECGRVKTGETLYYVKFTAFSDTQIAGLKRKQKHAVKRHPRTRSHYRYIDRIEKVENNGMQCIQVDSSSHQYLVGRSFLPTHNSELAAAVALLLCCGDNEERAEVYGCAADRQQAAIVFDVAADMVKMCPALHRRVKILASQKRMVYLPTNSFYQVLSAEAYSKHGFNIHGVVFDELHTQPNRKLFDVMTKGSGDARMQPLYFLITTAGTDTHSICYETHQKAVDVLEGRKIDPTFYPVIYGADETDDWTDPKVWKKANPSLGVTVQMEKVQAAFESARQNPGEENSFRQLRLNQWVKQSVRWMPMEKWDKCAFAVNEEELAGRVCYGGLDLSATTDLTAFVLVFPPEEQTDKYQILPYFWIPEETVDLRVKRDHVPYDVWKKQGFIQTTEGNVVHYGFIETFIERLGERYNIREIAFDRWGAVQMVQNLEGMGFTVVPFGQGFKDMSPPTKELMKLTLEEKIAHGGHPVLRWNMDNIFIRTDPSGNIKADKEKSTEKIDGAIAMIMALDRAIRCGNDNTASVYDERGILFI</sequence>
<accession>A0A134CH99</accession>
<dbReference type="InterPro" id="IPR004042">
    <property type="entry name" value="Intein_endonuc_central"/>
</dbReference>
<dbReference type="STRING" id="1588748.HMPREF3182_00814"/>
<dbReference type="Proteomes" id="UP000070160">
    <property type="component" value="Unassembled WGS sequence"/>
</dbReference>
<dbReference type="PANTHER" id="PTHR41287:SF1">
    <property type="entry name" value="PROTEIN YMFN"/>
    <property type="match status" value="1"/>
</dbReference>
<evidence type="ECO:0000259" key="1">
    <source>
        <dbReference type="PROSITE" id="PS50819"/>
    </source>
</evidence>